<proteinExistence type="predicted"/>
<dbReference type="EMBL" id="JBJKBG010000009">
    <property type="protein sequence ID" value="KAL3723564.1"/>
    <property type="molecule type" value="Genomic_DNA"/>
</dbReference>
<comment type="caution">
    <text evidence="1">The sequence shown here is derived from an EMBL/GenBank/DDBJ whole genome shotgun (WGS) entry which is preliminary data.</text>
</comment>
<evidence type="ECO:0000313" key="1">
    <source>
        <dbReference type="EMBL" id="KAL3723564.1"/>
    </source>
</evidence>
<accession>A0ABD3JB40</accession>
<name>A0ABD3JB40_EUCGL</name>
<dbReference type="AlphaFoldDB" id="A0ABD3JB40"/>
<organism evidence="1 2">
    <name type="scientific">Eucalyptus globulus</name>
    <name type="common">Tasmanian blue gum</name>
    <dbReference type="NCBI Taxonomy" id="34317"/>
    <lineage>
        <taxon>Eukaryota</taxon>
        <taxon>Viridiplantae</taxon>
        <taxon>Streptophyta</taxon>
        <taxon>Embryophyta</taxon>
        <taxon>Tracheophyta</taxon>
        <taxon>Spermatophyta</taxon>
        <taxon>Magnoliopsida</taxon>
        <taxon>eudicotyledons</taxon>
        <taxon>Gunneridae</taxon>
        <taxon>Pentapetalae</taxon>
        <taxon>rosids</taxon>
        <taxon>malvids</taxon>
        <taxon>Myrtales</taxon>
        <taxon>Myrtaceae</taxon>
        <taxon>Myrtoideae</taxon>
        <taxon>Eucalypteae</taxon>
        <taxon>Eucalyptus</taxon>
    </lineage>
</organism>
<protein>
    <submittedName>
        <fullName evidence="1">Uncharacterized protein</fullName>
    </submittedName>
</protein>
<evidence type="ECO:0000313" key="2">
    <source>
        <dbReference type="Proteomes" id="UP001634007"/>
    </source>
</evidence>
<dbReference type="Proteomes" id="UP001634007">
    <property type="component" value="Unassembled WGS sequence"/>
</dbReference>
<reference evidence="1 2" key="1">
    <citation type="submission" date="2024-11" db="EMBL/GenBank/DDBJ databases">
        <title>Chromosome-level genome assembly of Eucalyptus globulus Labill. provides insights into its genome evolution.</title>
        <authorList>
            <person name="Li X."/>
        </authorList>
    </citation>
    <scope>NUCLEOTIDE SEQUENCE [LARGE SCALE GENOMIC DNA]</scope>
    <source>
        <strain evidence="1">CL2024</strain>
        <tissue evidence="1">Fresh tender leaves</tissue>
    </source>
</reference>
<keyword evidence="2" id="KW-1185">Reference proteome</keyword>
<gene>
    <name evidence="1" type="ORF">ACJRO7_035699</name>
</gene>
<sequence length="99" mass="11093">MKGDEIGNFWNLRTRPFERAGWLSCPLGPLESTPDAGHAPILPPKLLFRFLHDSIYELEKASGAIHLLSEGSRKARGWRRRTRYRQSICNNMAGATGAA</sequence>